<evidence type="ECO:0000259" key="5">
    <source>
        <dbReference type="PROSITE" id="PS50865"/>
    </source>
</evidence>
<evidence type="ECO:0000313" key="6">
    <source>
        <dbReference type="EMBL" id="KAK7051505.1"/>
    </source>
</evidence>
<evidence type="ECO:0000256" key="2">
    <source>
        <dbReference type="ARBA" id="ARBA00022771"/>
    </source>
</evidence>
<gene>
    <name evidence="6" type="ORF">VNI00_004479</name>
</gene>
<evidence type="ECO:0000256" key="1">
    <source>
        <dbReference type="ARBA" id="ARBA00022723"/>
    </source>
</evidence>
<keyword evidence="2 4" id="KW-0863">Zinc-finger</keyword>
<keyword evidence="7" id="KW-1185">Reference proteome</keyword>
<accession>A0AAW0DJW1</accession>
<protein>
    <recommendedName>
        <fullName evidence="5">MYND-type domain-containing protein</fullName>
    </recommendedName>
</protein>
<organism evidence="6 7">
    <name type="scientific">Paramarasmius palmivorus</name>
    <dbReference type="NCBI Taxonomy" id="297713"/>
    <lineage>
        <taxon>Eukaryota</taxon>
        <taxon>Fungi</taxon>
        <taxon>Dikarya</taxon>
        <taxon>Basidiomycota</taxon>
        <taxon>Agaricomycotina</taxon>
        <taxon>Agaricomycetes</taxon>
        <taxon>Agaricomycetidae</taxon>
        <taxon>Agaricales</taxon>
        <taxon>Marasmiineae</taxon>
        <taxon>Marasmiaceae</taxon>
        <taxon>Paramarasmius</taxon>
    </lineage>
</organism>
<evidence type="ECO:0000256" key="3">
    <source>
        <dbReference type="ARBA" id="ARBA00022833"/>
    </source>
</evidence>
<evidence type="ECO:0000256" key="4">
    <source>
        <dbReference type="PROSITE-ProRule" id="PRU00134"/>
    </source>
</evidence>
<name>A0AAW0DJW1_9AGAR</name>
<keyword evidence="3" id="KW-0862">Zinc</keyword>
<dbReference type="AlphaFoldDB" id="A0AAW0DJW1"/>
<sequence>MPCACCESGCFQAGIDLSAPERLRNDRYRLVLNDSSWRPPTTTNHALSFIHTAPLYLLVSEYPTLNLVEEHIYAIAEIIRHLNELKGTQSHDSYWDILQSVWPFISGRLLALLEAWILVSDACLGSDGSRYPRQILEGIDVEEMVIIMSIALSNILLPLSQEQQLGLLTPMPNFMASMFDLNVRLRCLDRRFHLPILWNNLASLAGSNPWIGQTFVAHATRAIGELGEEHLMGDLVGYLIDETSKPPSSLDIFAVECAFSLMRWGWYVSTDPLRRALLTQGAIRRIAVAIRRFAVLGSRGLLNWNDTYDVLNLMGNACEQLRDLALMDGYSWVVELVNARFLTDTLYIFRLGHGVDDDLMGPVKQSLLSFVRTMKTYTVYRSVLDRILTEMDEIKKKNLLEILPKDNELRVALEQLHSDALSLKSEMYLFTDGQYRLITLCASSECPLRERKYRKKIKYKRCSKCFSALYCSRTCQKMDWENHKEHCDSYLGPGQGYSHLPSLFDGVFAQHYLVKQIHSPQISATISTQLCQRGHAPRNRRYEPLVIVGDFREWPMKISMPTYAEEFKQICSHNADDEHCELRNQLKSSTELTRTRKFDSGMDSEMPSEDAGILTREHLREKRMAELIHDLSWRPPSTFAHAQGILYTAPHYLHACETPTFDTVEEQLHALVEVIAHLSGQKDANRGVYWTNFQRLWPIIAGRTLALLDVWVLGWMRDRCPIEDIRGIPEESWEFGDLSNKEQTSLLKMTPEWIPSMFRLKFYLLRLFQHRDLPIVQEMAFYIPKLWYSMSIMVIGNDWQAGEGGVDVLYRYFIYHAVNPQSEIDVSAITSGLHLLRPNFYLHTWAHSRKILGKGLILAIARAIVRMSSFVPNITSNDV</sequence>
<evidence type="ECO:0000313" key="7">
    <source>
        <dbReference type="Proteomes" id="UP001383192"/>
    </source>
</evidence>
<dbReference type="GO" id="GO:0008270">
    <property type="term" value="F:zinc ion binding"/>
    <property type="evidence" value="ECO:0007669"/>
    <property type="project" value="UniProtKB-KW"/>
</dbReference>
<dbReference type="Gene3D" id="6.10.140.2220">
    <property type="match status" value="1"/>
</dbReference>
<dbReference type="PROSITE" id="PS50865">
    <property type="entry name" value="ZF_MYND_2"/>
    <property type="match status" value="1"/>
</dbReference>
<dbReference type="InterPro" id="IPR002893">
    <property type="entry name" value="Znf_MYND"/>
</dbReference>
<proteinExistence type="predicted"/>
<keyword evidence="1" id="KW-0479">Metal-binding</keyword>
<feature type="domain" description="MYND-type" evidence="5">
    <location>
        <begin position="443"/>
        <end position="487"/>
    </location>
</feature>
<comment type="caution">
    <text evidence="6">The sequence shown here is derived from an EMBL/GenBank/DDBJ whole genome shotgun (WGS) entry which is preliminary data.</text>
</comment>
<dbReference type="Proteomes" id="UP001383192">
    <property type="component" value="Unassembled WGS sequence"/>
</dbReference>
<dbReference type="Pfam" id="PF01753">
    <property type="entry name" value="zf-MYND"/>
    <property type="match status" value="1"/>
</dbReference>
<dbReference type="EMBL" id="JAYKXP010000012">
    <property type="protein sequence ID" value="KAK7051505.1"/>
    <property type="molecule type" value="Genomic_DNA"/>
</dbReference>
<reference evidence="6 7" key="1">
    <citation type="submission" date="2024-01" db="EMBL/GenBank/DDBJ databases">
        <title>A draft genome for a cacao thread blight-causing isolate of Paramarasmius palmivorus.</title>
        <authorList>
            <person name="Baruah I.K."/>
            <person name="Bukari Y."/>
            <person name="Amoako-Attah I."/>
            <person name="Meinhardt L.W."/>
            <person name="Bailey B.A."/>
            <person name="Cohen S.P."/>
        </authorList>
    </citation>
    <scope>NUCLEOTIDE SEQUENCE [LARGE SCALE GENOMIC DNA]</scope>
    <source>
        <strain evidence="6 7">GH-12</strain>
    </source>
</reference>
<dbReference type="SUPFAM" id="SSF144232">
    <property type="entry name" value="HIT/MYND zinc finger-like"/>
    <property type="match status" value="1"/>
</dbReference>